<keyword evidence="4" id="KW-0479">Metal-binding</keyword>
<evidence type="ECO:0000256" key="2">
    <source>
        <dbReference type="ARBA" id="ARBA00006040"/>
    </source>
</evidence>
<dbReference type="GO" id="GO:0004222">
    <property type="term" value="F:metalloendopeptidase activity"/>
    <property type="evidence" value="ECO:0007669"/>
    <property type="project" value="InterPro"/>
</dbReference>
<proteinExistence type="inferred from homology"/>
<sequence length="727" mass="82375">MDSKLLNLIVIPALVSLQSGCSDSELSDKPISLTEVNEAVVEFISTPEETNPFYEESPLYLNYPRFDRIQDAHYLPAFERGMEEELEEIEAIVTQPGQPSFDNTILALELTGQLLDRVARVFYAISSAHTNDEIRALEQQLAPQLAGHEDNILLNRDLFERVGIIYEKRDDLGLEPESMRLLEKYYTEFVRGGAALSVPEQQHMKELNAEIASFETLYSQNILSEVNDLAVIVDTEEELTGLDQALITAAREEAAARDLDGKYVLPLLNTSSQPALASLQNRALREIIHSISLSRGSRGGDFDNTEVLSNVLRLRAERAQLLGYDNHAHFILEDRTAQTVAAVNSRLAELTTPALANVNREAVDLQQMIYDDGQDFELASWDWDFYTEKLRLARYDFDAKELRPYFELNNVLLKGVFFAAEQLYGITFKEQISLPVYQEDVRVFEVYDTTGTTLAIFIADFYARPTKRGGAWMNSYVSQSNLLNTRPIVANHLNITKPPEGEVTLLTFDEVTTMFHEFGHALHGMFSAVEYPYFSGTSVPRDFVEYPSQVNEMWAIWPEVLANYAIHHETGQSMPQELLEKVLSTQTFNQGFATTEYLAASILDQALHQLTPEEIPVGDEIMEFERSTFEGAGIVLDSVPPRYRSTYFNHIMGGYHAGYYSYIWSEVLDADSVDWFKENGGLTRENGDHFRQTLLSRGGADDAMTLFRKFRGRDPDITPLLERRGLN</sequence>
<dbReference type="Gene3D" id="3.40.390.10">
    <property type="entry name" value="Collagenase (Catalytic Domain)"/>
    <property type="match status" value="1"/>
</dbReference>
<comment type="similarity">
    <text evidence="2">Belongs to the peptidase M3 family.</text>
</comment>
<evidence type="ECO:0000256" key="6">
    <source>
        <dbReference type="ARBA" id="ARBA00022833"/>
    </source>
</evidence>
<dbReference type="Gene3D" id="1.20.1050.40">
    <property type="entry name" value="Endopeptidase. Chain P, domain 1"/>
    <property type="match status" value="1"/>
</dbReference>
<organism evidence="9">
    <name type="scientific">marine metagenome</name>
    <dbReference type="NCBI Taxonomy" id="408172"/>
    <lineage>
        <taxon>unclassified sequences</taxon>
        <taxon>metagenomes</taxon>
        <taxon>ecological metagenomes</taxon>
    </lineage>
</organism>
<evidence type="ECO:0000256" key="7">
    <source>
        <dbReference type="ARBA" id="ARBA00023049"/>
    </source>
</evidence>
<dbReference type="SUPFAM" id="SSF55486">
    <property type="entry name" value="Metalloproteases ('zincins'), catalytic domain"/>
    <property type="match status" value="1"/>
</dbReference>
<feature type="domain" description="Peptidase M3A/M3B catalytic" evidence="8">
    <location>
        <begin position="276"/>
        <end position="725"/>
    </location>
</feature>
<dbReference type="Pfam" id="PF01432">
    <property type="entry name" value="Peptidase_M3"/>
    <property type="match status" value="1"/>
</dbReference>
<evidence type="ECO:0000256" key="4">
    <source>
        <dbReference type="ARBA" id="ARBA00022723"/>
    </source>
</evidence>
<evidence type="ECO:0000313" key="9">
    <source>
        <dbReference type="EMBL" id="SUZ61849.1"/>
    </source>
</evidence>
<dbReference type="InterPro" id="IPR034005">
    <property type="entry name" value="M3A_DCP"/>
</dbReference>
<dbReference type="Gene3D" id="1.10.1370.10">
    <property type="entry name" value="Neurolysin, domain 3"/>
    <property type="match status" value="1"/>
</dbReference>
<dbReference type="FunFam" id="3.40.390.10:FF:000009">
    <property type="entry name" value="Oligopeptidase A"/>
    <property type="match status" value="1"/>
</dbReference>
<dbReference type="GO" id="GO:0006508">
    <property type="term" value="P:proteolysis"/>
    <property type="evidence" value="ECO:0007669"/>
    <property type="project" value="UniProtKB-KW"/>
</dbReference>
<dbReference type="InterPro" id="IPR024077">
    <property type="entry name" value="Neurolysin/TOP_dom2"/>
</dbReference>
<dbReference type="InterPro" id="IPR024080">
    <property type="entry name" value="Neurolysin/TOP_N"/>
</dbReference>
<name>A0A381P6B1_9ZZZZ</name>
<gene>
    <name evidence="9" type="ORF">METZ01_LOCUS14703</name>
</gene>
<dbReference type="InterPro" id="IPR001567">
    <property type="entry name" value="Pept_M3A_M3B_dom"/>
</dbReference>
<keyword evidence="3" id="KW-0645">Protease</keyword>
<dbReference type="CDD" id="cd06456">
    <property type="entry name" value="M3A_DCP"/>
    <property type="match status" value="1"/>
</dbReference>
<dbReference type="InterPro" id="IPR024079">
    <property type="entry name" value="MetalloPept_cat_dom_sf"/>
</dbReference>
<keyword evidence="6" id="KW-0862">Zinc</keyword>
<comment type="cofactor">
    <cofactor evidence="1">
        <name>Zn(2+)</name>
        <dbReference type="ChEBI" id="CHEBI:29105"/>
    </cofactor>
</comment>
<dbReference type="GO" id="GO:0005829">
    <property type="term" value="C:cytosol"/>
    <property type="evidence" value="ECO:0007669"/>
    <property type="project" value="TreeGrafter"/>
</dbReference>
<dbReference type="InterPro" id="IPR045090">
    <property type="entry name" value="Pept_M3A_M3B"/>
</dbReference>
<evidence type="ECO:0000256" key="1">
    <source>
        <dbReference type="ARBA" id="ARBA00001947"/>
    </source>
</evidence>
<dbReference type="GO" id="GO:0004180">
    <property type="term" value="F:carboxypeptidase activity"/>
    <property type="evidence" value="ECO:0007669"/>
    <property type="project" value="TreeGrafter"/>
</dbReference>
<dbReference type="AlphaFoldDB" id="A0A381P6B1"/>
<evidence type="ECO:0000259" key="8">
    <source>
        <dbReference type="Pfam" id="PF01432"/>
    </source>
</evidence>
<protein>
    <recommendedName>
        <fullName evidence="8">Peptidase M3A/M3B catalytic domain-containing protein</fullName>
    </recommendedName>
</protein>
<dbReference type="GO" id="GO:0046872">
    <property type="term" value="F:metal ion binding"/>
    <property type="evidence" value="ECO:0007669"/>
    <property type="project" value="UniProtKB-KW"/>
</dbReference>
<dbReference type="PANTHER" id="PTHR43660:SF1">
    <property type="entry name" value="DIPEPTIDYL CARBOXYPEPTIDASE"/>
    <property type="match status" value="1"/>
</dbReference>
<dbReference type="PANTHER" id="PTHR43660">
    <property type="entry name" value="DIPEPTIDYL CARBOXYPEPTIDASE"/>
    <property type="match status" value="1"/>
</dbReference>
<accession>A0A381P6B1</accession>
<dbReference type="EMBL" id="UINC01000831">
    <property type="protein sequence ID" value="SUZ61849.1"/>
    <property type="molecule type" value="Genomic_DNA"/>
</dbReference>
<evidence type="ECO:0000256" key="5">
    <source>
        <dbReference type="ARBA" id="ARBA00022801"/>
    </source>
</evidence>
<keyword evidence="7" id="KW-0482">Metalloprotease</keyword>
<keyword evidence="5" id="KW-0378">Hydrolase</keyword>
<evidence type="ECO:0000256" key="3">
    <source>
        <dbReference type="ARBA" id="ARBA00022670"/>
    </source>
</evidence>
<reference evidence="9" key="1">
    <citation type="submission" date="2018-05" db="EMBL/GenBank/DDBJ databases">
        <authorList>
            <person name="Lanie J.A."/>
            <person name="Ng W.-L."/>
            <person name="Kazmierczak K.M."/>
            <person name="Andrzejewski T.M."/>
            <person name="Davidsen T.M."/>
            <person name="Wayne K.J."/>
            <person name="Tettelin H."/>
            <person name="Glass J.I."/>
            <person name="Rusch D."/>
            <person name="Podicherti R."/>
            <person name="Tsui H.-C.T."/>
            <person name="Winkler M.E."/>
        </authorList>
    </citation>
    <scope>NUCLEOTIDE SEQUENCE</scope>
</reference>